<accession>A0A8S9R8F9</accession>
<feature type="region of interest" description="Disordered" evidence="5">
    <location>
        <begin position="1"/>
        <end position="25"/>
    </location>
</feature>
<comment type="subunit">
    <text evidence="4">Component of the large ribosomal subunit.</text>
</comment>
<proteinExistence type="inferred from homology"/>
<evidence type="ECO:0000256" key="3">
    <source>
        <dbReference type="ARBA" id="ARBA00043969"/>
    </source>
</evidence>
<dbReference type="GO" id="GO:0003735">
    <property type="term" value="F:structural constituent of ribosome"/>
    <property type="evidence" value="ECO:0007669"/>
    <property type="project" value="UniProtKB-UniRule"/>
</dbReference>
<dbReference type="GO" id="GO:0005840">
    <property type="term" value="C:ribosome"/>
    <property type="evidence" value="ECO:0007669"/>
    <property type="project" value="UniProtKB-KW"/>
</dbReference>
<evidence type="ECO:0000256" key="2">
    <source>
        <dbReference type="ARBA" id="ARBA00023274"/>
    </source>
</evidence>
<dbReference type="InterPro" id="IPR007836">
    <property type="entry name" value="Ribosomal_eS32"/>
</dbReference>
<evidence type="ECO:0000256" key="4">
    <source>
        <dbReference type="RuleBase" id="RU368055"/>
    </source>
</evidence>
<dbReference type="Proteomes" id="UP000712600">
    <property type="component" value="Unassembled WGS sequence"/>
</dbReference>
<dbReference type="AlphaFoldDB" id="A0A8S9R8F9"/>
<dbReference type="Pfam" id="PF05162">
    <property type="entry name" value="Ribosomal_L41"/>
    <property type="match status" value="1"/>
</dbReference>
<dbReference type="EMBL" id="QGKX02000996">
    <property type="protein sequence ID" value="KAF3559924.1"/>
    <property type="molecule type" value="Genomic_DNA"/>
</dbReference>
<dbReference type="GO" id="GO:1990904">
    <property type="term" value="C:ribonucleoprotein complex"/>
    <property type="evidence" value="ECO:0007669"/>
    <property type="project" value="UniProtKB-KW"/>
</dbReference>
<keyword evidence="2 4" id="KW-0687">Ribonucleoprotein</keyword>
<evidence type="ECO:0000313" key="6">
    <source>
        <dbReference type="EMBL" id="KAF3559924.1"/>
    </source>
</evidence>
<evidence type="ECO:0000313" key="7">
    <source>
        <dbReference type="Proteomes" id="UP000712600"/>
    </source>
</evidence>
<name>A0A8S9R8F9_BRACR</name>
<comment type="caution">
    <text evidence="6">The sequence shown here is derived from an EMBL/GenBank/DDBJ whole genome shotgun (WGS) entry which is preliminary data.</text>
</comment>
<gene>
    <name evidence="6" type="ORF">F2Q69_00010818</name>
</gene>
<sequence>MRAKWKKKRMRRLKRKRRKMRQRSKVVVSGEDDAVEIGSFLLDGFDCAPEDSLAAAAVVRVGMEESHRAFPALSRVDEGER</sequence>
<reference evidence="6" key="1">
    <citation type="submission" date="2019-12" db="EMBL/GenBank/DDBJ databases">
        <title>Genome sequencing and annotation of Brassica cretica.</title>
        <authorList>
            <person name="Studholme D.J."/>
            <person name="Sarris P."/>
        </authorList>
    </citation>
    <scope>NUCLEOTIDE SEQUENCE</scope>
    <source>
        <strain evidence="6">PFS-109/04</strain>
        <tissue evidence="6">Leaf</tissue>
    </source>
</reference>
<dbReference type="GO" id="GO:0006412">
    <property type="term" value="P:translation"/>
    <property type="evidence" value="ECO:0007669"/>
    <property type="project" value="InterPro"/>
</dbReference>
<feature type="compositionally biased region" description="Basic residues" evidence="5">
    <location>
        <begin position="1"/>
        <end position="24"/>
    </location>
</feature>
<evidence type="ECO:0000256" key="1">
    <source>
        <dbReference type="ARBA" id="ARBA00022980"/>
    </source>
</evidence>
<protein>
    <recommendedName>
        <fullName evidence="4">60S ribosomal protein L41</fullName>
    </recommendedName>
</protein>
<evidence type="ECO:0000256" key="5">
    <source>
        <dbReference type="SAM" id="MobiDB-lite"/>
    </source>
</evidence>
<keyword evidence="1 4" id="KW-0689">Ribosomal protein</keyword>
<comment type="similarity">
    <text evidence="3 4">Belongs to the eukaryotic ribosomal protein eS32 family.</text>
</comment>
<organism evidence="6 7">
    <name type="scientific">Brassica cretica</name>
    <name type="common">Mustard</name>
    <dbReference type="NCBI Taxonomy" id="69181"/>
    <lineage>
        <taxon>Eukaryota</taxon>
        <taxon>Viridiplantae</taxon>
        <taxon>Streptophyta</taxon>
        <taxon>Embryophyta</taxon>
        <taxon>Tracheophyta</taxon>
        <taxon>Spermatophyta</taxon>
        <taxon>Magnoliopsida</taxon>
        <taxon>eudicotyledons</taxon>
        <taxon>Gunneridae</taxon>
        <taxon>Pentapetalae</taxon>
        <taxon>rosids</taxon>
        <taxon>malvids</taxon>
        <taxon>Brassicales</taxon>
        <taxon>Brassicaceae</taxon>
        <taxon>Brassiceae</taxon>
        <taxon>Brassica</taxon>
    </lineage>
</organism>